<evidence type="ECO:0000256" key="1">
    <source>
        <dbReference type="SAM" id="Phobius"/>
    </source>
</evidence>
<accession>A0AAP2GKS6</accession>
<feature type="transmembrane region" description="Helical" evidence="1">
    <location>
        <begin position="74"/>
        <end position="96"/>
    </location>
</feature>
<dbReference type="Proteomes" id="UP001319180">
    <property type="component" value="Unassembled WGS sequence"/>
</dbReference>
<keyword evidence="1" id="KW-0812">Transmembrane</keyword>
<evidence type="ECO:0000313" key="3">
    <source>
        <dbReference type="Proteomes" id="UP001319180"/>
    </source>
</evidence>
<keyword evidence="1" id="KW-1133">Transmembrane helix</keyword>
<dbReference type="AlphaFoldDB" id="A0AAP2GKS6"/>
<keyword evidence="3" id="KW-1185">Reference proteome</keyword>
<dbReference type="EMBL" id="JAHESC010000086">
    <property type="protein sequence ID" value="MBT1690771.1"/>
    <property type="molecule type" value="Genomic_DNA"/>
</dbReference>
<proteinExistence type="predicted"/>
<comment type="caution">
    <text evidence="2">The sequence shown here is derived from an EMBL/GenBank/DDBJ whole genome shotgun (WGS) entry which is preliminary data.</text>
</comment>
<reference evidence="2 3" key="1">
    <citation type="submission" date="2021-05" db="EMBL/GenBank/DDBJ databases">
        <title>A Polyphasic approach of four new species of the genus Ohtaekwangia: Ohtaekwangia histidinii sp. nov., Ohtaekwangia cretensis sp. nov., Ohtaekwangia indiensis sp. nov., Ohtaekwangia reichenbachii sp. nov. from diverse environment.</title>
        <authorList>
            <person name="Octaviana S."/>
        </authorList>
    </citation>
    <scope>NUCLEOTIDE SEQUENCE [LARGE SCALE GENOMIC DNA]</scope>
    <source>
        <strain evidence="2 3">PWU37</strain>
    </source>
</reference>
<sequence>MAAIFTFYQNFLYPSAAVNLYCCYVIIDEGSGWYGLALFWLKVFTIPMLGALFHLSRAERLHFFHNLGYSTHRLYTLTALFDLGIWLLLVIITAQLV</sequence>
<feature type="transmembrane region" description="Helical" evidence="1">
    <location>
        <begin position="7"/>
        <end position="27"/>
    </location>
</feature>
<gene>
    <name evidence="2" type="ORF">KK078_29675</name>
</gene>
<protein>
    <submittedName>
        <fullName evidence="2">Uncharacterized protein</fullName>
    </submittedName>
</protein>
<name>A0AAP2GKS6_9BACT</name>
<evidence type="ECO:0000313" key="2">
    <source>
        <dbReference type="EMBL" id="MBT1690771.1"/>
    </source>
</evidence>
<keyword evidence="1" id="KW-0472">Membrane</keyword>
<feature type="transmembrane region" description="Helical" evidence="1">
    <location>
        <begin position="33"/>
        <end position="53"/>
    </location>
</feature>
<dbReference type="RefSeq" id="WP_254094551.1">
    <property type="nucleotide sequence ID" value="NZ_JAHESC010000086.1"/>
</dbReference>
<organism evidence="2 3">
    <name type="scientific">Dawidia soli</name>
    <dbReference type="NCBI Taxonomy" id="2782352"/>
    <lineage>
        <taxon>Bacteria</taxon>
        <taxon>Pseudomonadati</taxon>
        <taxon>Bacteroidota</taxon>
        <taxon>Cytophagia</taxon>
        <taxon>Cytophagales</taxon>
        <taxon>Chryseotaleaceae</taxon>
        <taxon>Dawidia</taxon>
    </lineage>
</organism>